<dbReference type="PATRIC" id="fig|1003195.29.peg.1710"/>
<name>G8WP43_STREN</name>
<protein>
    <submittedName>
        <fullName evidence="1">Uncharacterized protein</fullName>
    </submittedName>
</protein>
<dbReference type="Proteomes" id="UP000007842">
    <property type="component" value="Chromosome"/>
</dbReference>
<organism evidence="1 2">
    <name type="scientific">Streptantibioticus cattleyicolor (strain ATCC 35852 / DSM 46488 / JCM 4925 / NBRC 14057 / NRRL 8057)</name>
    <name type="common">Streptomyces cattleya</name>
    <dbReference type="NCBI Taxonomy" id="1003195"/>
    <lineage>
        <taxon>Bacteria</taxon>
        <taxon>Bacillati</taxon>
        <taxon>Actinomycetota</taxon>
        <taxon>Actinomycetes</taxon>
        <taxon>Kitasatosporales</taxon>
        <taxon>Streptomycetaceae</taxon>
        <taxon>Streptantibioticus</taxon>
    </lineage>
</organism>
<accession>G8WP43</accession>
<dbReference type="STRING" id="1003195.SCATT_17050"/>
<reference evidence="2" key="1">
    <citation type="submission" date="2011-12" db="EMBL/GenBank/DDBJ databases">
        <title>Complete genome sequence of Streptomyces cattleya strain DSM 46488.</title>
        <authorList>
            <person name="Ou H.-Y."/>
            <person name="Li P."/>
            <person name="Zhao C."/>
            <person name="O'Hagan D."/>
            <person name="Deng Z."/>
        </authorList>
    </citation>
    <scope>NUCLEOTIDE SEQUENCE [LARGE SCALE GENOMIC DNA]</scope>
    <source>
        <strain evidence="2">ATCC 35852 / DSM 46488 / JCM 4925 / NBRC 14057 / NRRL 8057</strain>
    </source>
</reference>
<dbReference type="KEGG" id="scy:SCATT_17050"/>
<keyword evidence="2" id="KW-1185">Reference proteome</keyword>
<dbReference type="EMBL" id="CP003219">
    <property type="protein sequence ID" value="AEW94076.1"/>
    <property type="molecule type" value="Genomic_DNA"/>
</dbReference>
<evidence type="ECO:0000313" key="1">
    <source>
        <dbReference type="EMBL" id="AEW94076.1"/>
    </source>
</evidence>
<evidence type="ECO:0000313" key="2">
    <source>
        <dbReference type="Proteomes" id="UP000007842"/>
    </source>
</evidence>
<gene>
    <name evidence="1" type="ordered locus">SCATT_17050</name>
</gene>
<sequence>MSFYVPPSPRASWQARKSGTLIPLGKAADSIDAEKAFNEYAEMGRLGYRLGSVWHRVPGTRRYRVVVTVHPTVGELAGAVEKPQPRALRSERPKCDGTARYVEVYQASPFVGASVALRCTCRLTHWAQAVDGYLYEGAAAVPLATVVAVIERDHYEVSGDWTAHEDGTEFPFVRYVAPVVRVHWCDLGDEAHGDRVRAVGKYRWIGGTPNGSWTYFRNLCQPCADSKRAEVAAQNNSFRRVESY</sequence>
<dbReference type="HOGENOM" id="CLU_1137500_0_0_11"/>
<proteinExistence type="predicted"/>
<dbReference type="AlphaFoldDB" id="G8WP43"/>